<evidence type="ECO:0000313" key="11">
    <source>
        <dbReference type="Proteomes" id="UP000293638"/>
    </source>
</evidence>
<keyword evidence="3 8" id="KW-0808">Transferase</keyword>
<dbReference type="Gene3D" id="3.30.230.70">
    <property type="entry name" value="GHMP Kinase, N-terminal domain"/>
    <property type="match status" value="2"/>
</dbReference>
<dbReference type="Pfam" id="PF01138">
    <property type="entry name" value="RNase_PH"/>
    <property type="match status" value="2"/>
</dbReference>
<evidence type="ECO:0000256" key="7">
    <source>
        <dbReference type="ARBA" id="ARBA00022884"/>
    </source>
</evidence>
<dbReference type="GO" id="GO:0000287">
    <property type="term" value="F:magnesium ion binding"/>
    <property type="evidence" value="ECO:0007669"/>
    <property type="project" value="UniProtKB-UniRule"/>
</dbReference>
<proteinExistence type="inferred from homology"/>
<comment type="function">
    <text evidence="8">Involved in mRNA degradation. Catalyzes the phosphorolysis of single-stranded polyribonucleotides processively in the 3'- to 5'-direction.</text>
</comment>
<keyword evidence="11" id="KW-1185">Reference proteome</keyword>
<dbReference type="Gene3D" id="2.40.50.140">
    <property type="entry name" value="Nucleic acid-binding proteins"/>
    <property type="match status" value="1"/>
</dbReference>
<dbReference type="InterPro" id="IPR014069">
    <property type="entry name" value="GPSI/PNP"/>
</dbReference>
<dbReference type="PANTHER" id="PTHR11252">
    <property type="entry name" value="POLYRIBONUCLEOTIDE NUCLEOTIDYLTRANSFERASE"/>
    <property type="match status" value="1"/>
</dbReference>
<dbReference type="GO" id="GO:0000175">
    <property type="term" value="F:3'-5'-RNA exonuclease activity"/>
    <property type="evidence" value="ECO:0007669"/>
    <property type="project" value="TreeGrafter"/>
</dbReference>
<evidence type="ECO:0000256" key="3">
    <source>
        <dbReference type="ARBA" id="ARBA00022679"/>
    </source>
</evidence>
<evidence type="ECO:0000256" key="8">
    <source>
        <dbReference type="HAMAP-Rule" id="MF_01595"/>
    </source>
</evidence>
<sequence length="749" mass="80118">MTGSQATTSEGVTTASAVIDNGRFGTRTVRFETGRLAQQAAGSAVAYLDDETMLLSATTASKSPKEQFDFFPLTVDVEERMYAAGRIPGSFFRREGRPSEDAILTCRLIDRPLRPSFVKGLRNEVQVVVTVMALDPKDLYDVVAINAASLSTQIAGLPFSGPIGATRVALIEGQWVAFPTHEQLQGATFDMVVAGRVVGDDVAIMMVEAEATDQTWRLVKDEGAQAPTEEVVAQGLEAAKPFIRQLCDAQSAIAAQASKATREFPTYPDYQPDAYDAVAGSVTDELAAALTIAGKQEREAELDRVKGLVHERLGEQFAGREKELSGALRSLTKKLVRQRILRDKLRIDGRGLTDIRSLAAEVEVVPRVHGSALFERGETQILGITTLNMLRMEQQLDTLAPETRKRYMHNYNFPPYSTGETGRVGSPKRREIGHGALAERALVPVLPSREEFPYAIRQVSEALGSNGSTSMGSVCASTLALLNAGVPLRAPVAGIAMGLVSDEVDGETQYAALTDILGAEDAFGDMDFKVAGTKEFVTAIQLDTKLDGIPASVLAGALTQAREARLEILDVMGEAIDGPDEMSPYAPRIITVKIPVDKIGEVIGPKGKMINQIQDETGAEITIEDDGTIYIGAADGPSAEAARQTINGIANPTMPEIGERYLGTVVKTTTFGAFVSLLPGRDGLLHISQLRKIAGGKRVENVEDVVKVGQKVQVEIAEIDPRGKLSLVPVVEDEAGDAAASADAVTADA</sequence>
<dbReference type="GO" id="GO:0004654">
    <property type="term" value="F:polyribonucleotide nucleotidyltransferase activity"/>
    <property type="evidence" value="ECO:0007669"/>
    <property type="project" value="UniProtKB-UniRule"/>
</dbReference>
<protein>
    <recommendedName>
        <fullName evidence="8">Polyribonucleotide nucleotidyltransferase</fullName>
        <ecNumber evidence="8">2.7.7.8</ecNumber>
    </recommendedName>
    <alternativeName>
        <fullName evidence="8">Polynucleotide phosphorylase</fullName>
        <shortName evidence="8">PNPase</shortName>
    </alternativeName>
</protein>
<dbReference type="PROSITE" id="PS50084">
    <property type="entry name" value="KH_TYPE_1"/>
    <property type="match status" value="1"/>
</dbReference>
<dbReference type="InterPro" id="IPR015848">
    <property type="entry name" value="PNPase_PH_RNA-bd_bac/org-type"/>
</dbReference>
<dbReference type="NCBIfam" id="TIGR03591">
    <property type="entry name" value="polynuc_phos"/>
    <property type="match status" value="1"/>
</dbReference>
<organism evidence="10 11">
    <name type="scientific">Motilibacter rhizosphaerae</name>
    <dbReference type="NCBI Taxonomy" id="598652"/>
    <lineage>
        <taxon>Bacteria</taxon>
        <taxon>Bacillati</taxon>
        <taxon>Actinomycetota</taxon>
        <taxon>Actinomycetes</taxon>
        <taxon>Motilibacterales</taxon>
        <taxon>Motilibacteraceae</taxon>
        <taxon>Motilibacter</taxon>
    </lineage>
</organism>
<dbReference type="Gene3D" id="3.30.1370.10">
    <property type="entry name" value="K Homology domain, type 1"/>
    <property type="match status" value="1"/>
</dbReference>
<dbReference type="FunFam" id="2.40.50.140:FF:000069">
    <property type="entry name" value="Polyribonucleotide nucleotidyltransferase"/>
    <property type="match status" value="1"/>
</dbReference>
<dbReference type="CDD" id="cd11364">
    <property type="entry name" value="RNase_PH_PNPase_2"/>
    <property type="match status" value="1"/>
</dbReference>
<dbReference type="SMART" id="SM00322">
    <property type="entry name" value="KH"/>
    <property type="match status" value="1"/>
</dbReference>
<dbReference type="InterPro" id="IPR004088">
    <property type="entry name" value="KH_dom_type_1"/>
</dbReference>
<dbReference type="GO" id="GO:0003723">
    <property type="term" value="F:RNA binding"/>
    <property type="evidence" value="ECO:0007669"/>
    <property type="project" value="UniProtKB-UniRule"/>
</dbReference>
<accession>A0A4V2F4A7</accession>
<comment type="cofactor">
    <cofactor evidence="8">
        <name>Mg(2+)</name>
        <dbReference type="ChEBI" id="CHEBI:18420"/>
    </cofactor>
</comment>
<dbReference type="EC" id="2.7.7.8" evidence="8"/>
<dbReference type="InterPro" id="IPR012340">
    <property type="entry name" value="NA-bd_OB-fold"/>
</dbReference>
<keyword evidence="7 8" id="KW-0694">RNA-binding</keyword>
<comment type="subcellular location">
    <subcellularLocation>
        <location evidence="8">Cytoplasm</location>
    </subcellularLocation>
</comment>
<keyword evidence="5 8" id="KW-0479">Metal-binding</keyword>
<dbReference type="InterPro" id="IPR003029">
    <property type="entry name" value="S1_domain"/>
</dbReference>
<dbReference type="NCBIfam" id="TIGR02696">
    <property type="entry name" value="pppGpp_PNP"/>
    <property type="match status" value="1"/>
</dbReference>
<dbReference type="GO" id="GO:0006396">
    <property type="term" value="P:RNA processing"/>
    <property type="evidence" value="ECO:0007669"/>
    <property type="project" value="InterPro"/>
</dbReference>
<dbReference type="EMBL" id="SGXD01000003">
    <property type="protein sequence ID" value="RZS86947.1"/>
    <property type="molecule type" value="Genomic_DNA"/>
</dbReference>
<dbReference type="InterPro" id="IPR012162">
    <property type="entry name" value="PNPase"/>
</dbReference>
<dbReference type="GO" id="GO:0005829">
    <property type="term" value="C:cytosol"/>
    <property type="evidence" value="ECO:0007669"/>
    <property type="project" value="TreeGrafter"/>
</dbReference>
<dbReference type="NCBIfam" id="NF008805">
    <property type="entry name" value="PRK11824.1"/>
    <property type="match status" value="1"/>
</dbReference>
<dbReference type="OrthoDB" id="9804305at2"/>
<dbReference type="SUPFAM" id="SSF46915">
    <property type="entry name" value="Polynucleotide phosphorylase/guanosine pentaphosphate synthase (PNPase/GPSI), domain 3"/>
    <property type="match status" value="1"/>
</dbReference>
<dbReference type="InterPro" id="IPR036456">
    <property type="entry name" value="PNPase_PH_RNA-bd_sf"/>
</dbReference>
<keyword evidence="4 8" id="KW-0548">Nucleotidyltransferase</keyword>
<dbReference type="HAMAP" id="MF_01595">
    <property type="entry name" value="PNPase"/>
    <property type="match status" value="1"/>
</dbReference>
<dbReference type="GO" id="GO:0006402">
    <property type="term" value="P:mRNA catabolic process"/>
    <property type="evidence" value="ECO:0007669"/>
    <property type="project" value="UniProtKB-UniRule"/>
</dbReference>
<dbReference type="RefSeq" id="WP_130493152.1">
    <property type="nucleotide sequence ID" value="NZ_SGXD01000003.1"/>
</dbReference>
<dbReference type="InterPro" id="IPR027408">
    <property type="entry name" value="PNPase/RNase_PH_dom_sf"/>
</dbReference>
<name>A0A4V2F4A7_9ACTN</name>
<feature type="domain" description="S1 motif" evidence="9">
    <location>
        <begin position="658"/>
        <end position="730"/>
    </location>
</feature>
<dbReference type="FunFam" id="3.30.1370.10:FF:000001">
    <property type="entry name" value="Polyribonucleotide nucleotidyltransferase"/>
    <property type="match status" value="1"/>
</dbReference>
<feature type="binding site" evidence="8">
    <location>
        <position position="527"/>
    </location>
    <ligand>
        <name>Mg(2+)</name>
        <dbReference type="ChEBI" id="CHEBI:18420"/>
    </ligand>
</feature>
<dbReference type="Pfam" id="PF00013">
    <property type="entry name" value="KH_1"/>
    <property type="match status" value="1"/>
</dbReference>
<dbReference type="FunFam" id="3.30.230.70:FF:000001">
    <property type="entry name" value="Polyribonucleotide nucleotidyltransferase"/>
    <property type="match status" value="1"/>
</dbReference>
<dbReference type="Pfam" id="PF03726">
    <property type="entry name" value="PNPase"/>
    <property type="match status" value="1"/>
</dbReference>
<evidence type="ECO:0000256" key="4">
    <source>
        <dbReference type="ARBA" id="ARBA00022695"/>
    </source>
</evidence>
<dbReference type="PIRSF" id="PIRSF005499">
    <property type="entry name" value="PNPase"/>
    <property type="match status" value="1"/>
</dbReference>
<dbReference type="InterPro" id="IPR036345">
    <property type="entry name" value="ExoRNase_PH_dom2_sf"/>
</dbReference>
<dbReference type="SUPFAM" id="SSF54211">
    <property type="entry name" value="Ribosomal protein S5 domain 2-like"/>
    <property type="match status" value="2"/>
</dbReference>
<dbReference type="Pfam" id="PF00575">
    <property type="entry name" value="S1"/>
    <property type="match status" value="1"/>
</dbReference>
<dbReference type="SMART" id="SM00316">
    <property type="entry name" value="S1"/>
    <property type="match status" value="1"/>
</dbReference>
<evidence type="ECO:0000259" key="9">
    <source>
        <dbReference type="PROSITE" id="PS50126"/>
    </source>
</evidence>
<evidence type="ECO:0000256" key="1">
    <source>
        <dbReference type="ARBA" id="ARBA00007404"/>
    </source>
</evidence>
<dbReference type="InterPro" id="IPR036612">
    <property type="entry name" value="KH_dom_type_1_sf"/>
</dbReference>
<dbReference type="InterPro" id="IPR001247">
    <property type="entry name" value="ExoRNase_PH_dom1"/>
</dbReference>
<keyword evidence="6 8" id="KW-0460">Magnesium</keyword>
<dbReference type="AlphaFoldDB" id="A0A4V2F4A7"/>
<evidence type="ECO:0000256" key="2">
    <source>
        <dbReference type="ARBA" id="ARBA00022490"/>
    </source>
</evidence>
<evidence type="ECO:0000313" key="10">
    <source>
        <dbReference type="EMBL" id="RZS86947.1"/>
    </source>
</evidence>
<dbReference type="PROSITE" id="PS50126">
    <property type="entry name" value="S1"/>
    <property type="match status" value="1"/>
</dbReference>
<evidence type="ECO:0000256" key="5">
    <source>
        <dbReference type="ARBA" id="ARBA00022723"/>
    </source>
</evidence>
<reference evidence="10 11" key="1">
    <citation type="submission" date="2019-02" db="EMBL/GenBank/DDBJ databases">
        <title>Genomic Encyclopedia of Type Strains, Phase IV (KMG-IV): sequencing the most valuable type-strain genomes for metagenomic binning, comparative biology and taxonomic classification.</title>
        <authorList>
            <person name="Goeker M."/>
        </authorList>
    </citation>
    <scope>NUCLEOTIDE SEQUENCE [LARGE SCALE GENOMIC DNA]</scope>
    <source>
        <strain evidence="10 11">DSM 45622</strain>
    </source>
</reference>
<dbReference type="FunFam" id="3.30.230.70:FF:000002">
    <property type="entry name" value="Polyribonucleotide nucleotidyltransferase"/>
    <property type="match status" value="1"/>
</dbReference>
<comment type="caution">
    <text evidence="10">The sequence shown here is derived from an EMBL/GenBank/DDBJ whole genome shotgun (WGS) entry which is preliminary data.</text>
</comment>
<dbReference type="SUPFAM" id="SSF54791">
    <property type="entry name" value="Eukaryotic type KH-domain (KH-domain type I)"/>
    <property type="match status" value="1"/>
</dbReference>
<dbReference type="Proteomes" id="UP000293638">
    <property type="component" value="Unassembled WGS sequence"/>
</dbReference>
<evidence type="ECO:0000256" key="6">
    <source>
        <dbReference type="ARBA" id="ARBA00022842"/>
    </source>
</evidence>
<comment type="catalytic activity">
    <reaction evidence="8">
        <text>RNA(n+1) + phosphate = RNA(n) + a ribonucleoside 5'-diphosphate</text>
        <dbReference type="Rhea" id="RHEA:22096"/>
        <dbReference type="Rhea" id="RHEA-COMP:14527"/>
        <dbReference type="Rhea" id="RHEA-COMP:17342"/>
        <dbReference type="ChEBI" id="CHEBI:43474"/>
        <dbReference type="ChEBI" id="CHEBI:57930"/>
        <dbReference type="ChEBI" id="CHEBI:140395"/>
        <dbReference type="EC" id="2.7.7.8"/>
    </reaction>
</comment>
<feature type="binding site" evidence="8">
    <location>
        <position position="521"/>
    </location>
    <ligand>
        <name>Mg(2+)</name>
        <dbReference type="ChEBI" id="CHEBI:18420"/>
    </ligand>
</feature>
<dbReference type="CDD" id="cd02393">
    <property type="entry name" value="KH-I_PNPase"/>
    <property type="match status" value="1"/>
</dbReference>
<gene>
    <name evidence="8" type="primary">pnp</name>
    <name evidence="10" type="ORF">EV189_2365</name>
</gene>
<dbReference type="InterPro" id="IPR020568">
    <property type="entry name" value="Ribosomal_Su5_D2-typ_SF"/>
</dbReference>
<dbReference type="SUPFAM" id="SSF55666">
    <property type="entry name" value="Ribonuclease PH domain 2-like"/>
    <property type="match status" value="2"/>
</dbReference>
<keyword evidence="2 8" id="KW-0963">Cytoplasm</keyword>
<dbReference type="PANTHER" id="PTHR11252:SF0">
    <property type="entry name" value="POLYRIBONUCLEOTIDE NUCLEOTIDYLTRANSFERASE 1, MITOCHONDRIAL"/>
    <property type="match status" value="1"/>
</dbReference>
<dbReference type="InterPro" id="IPR004087">
    <property type="entry name" value="KH_dom"/>
</dbReference>
<comment type="similarity">
    <text evidence="1 8">Belongs to the polyribonucleotide nucleotidyltransferase family.</text>
</comment>